<evidence type="ECO:0000313" key="2">
    <source>
        <dbReference type="Proteomes" id="UP000294155"/>
    </source>
</evidence>
<dbReference type="RefSeq" id="WP_129920183.1">
    <property type="nucleotide sequence ID" value="NZ_SEWE01000008.1"/>
</dbReference>
<proteinExistence type="predicted"/>
<keyword evidence="2" id="KW-1185">Reference proteome</keyword>
<comment type="caution">
    <text evidence="1">The sequence shown here is derived from an EMBL/GenBank/DDBJ whole genome shotgun (WGS) entry which is preliminary data.</text>
</comment>
<accession>A0A4Q5LE65</accession>
<name>A0A4Q5LE65_9BACT</name>
<evidence type="ECO:0000313" key="1">
    <source>
        <dbReference type="EMBL" id="RYU81879.1"/>
    </source>
</evidence>
<dbReference type="Proteomes" id="UP000294155">
    <property type="component" value="Unassembled WGS sequence"/>
</dbReference>
<organism evidence="1 2">
    <name type="scientific">Hymenobacter persicinus</name>
    <dbReference type="NCBI Taxonomy" id="2025506"/>
    <lineage>
        <taxon>Bacteria</taxon>
        <taxon>Pseudomonadati</taxon>
        <taxon>Bacteroidota</taxon>
        <taxon>Cytophagia</taxon>
        <taxon>Cytophagales</taxon>
        <taxon>Hymenobacteraceae</taxon>
        <taxon>Hymenobacter</taxon>
    </lineage>
</organism>
<dbReference type="EMBL" id="SEWE01000008">
    <property type="protein sequence ID" value="RYU81879.1"/>
    <property type="molecule type" value="Genomic_DNA"/>
</dbReference>
<reference evidence="1 2" key="1">
    <citation type="submission" date="2019-02" db="EMBL/GenBank/DDBJ databases">
        <title>Bacterial novel species isolated from soil.</title>
        <authorList>
            <person name="Jung H.-Y."/>
        </authorList>
    </citation>
    <scope>NUCLEOTIDE SEQUENCE [LARGE SCALE GENOMIC DNA]</scope>
    <source>
        <strain evidence="1 2">1-3-3-3</strain>
    </source>
</reference>
<gene>
    <name evidence="1" type="ORF">EWM57_05715</name>
</gene>
<protein>
    <submittedName>
        <fullName evidence="1">Uncharacterized protein</fullName>
    </submittedName>
</protein>
<dbReference type="AlphaFoldDB" id="A0A4Q5LE65"/>
<sequence length="103" mass="11534">MNEDLQLRLADNAKAWQELSLSITTTEKEAFDRMHDGLFAAHGSHFMAHVYRLAFEKVLQNMPDAERSKLLAAFQQATESAVAQHFSTYPSVAACLACHARKP</sequence>
<dbReference type="OrthoDB" id="884373at2"/>